<proteinExistence type="predicted"/>
<keyword evidence="2" id="KW-1185">Reference proteome</keyword>
<name>A0AAN7KEG3_9MYRT</name>
<evidence type="ECO:0000313" key="2">
    <source>
        <dbReference type="Proteomes" id="UP001345219"/>
    </source>
</evidence>
<organism evidence="1 2">
    <name type="scientific">Trapa incisa</name>
    <dbReference type="NCBI Taxonomy" id="236973"/>
    <lineage>
        <taxon>Eukaryota</taxon>
        <taxon>Viridiplantae</taxon>
        <taxon>Streptophyta</taxon>
        <taxon>Embryophyta</taxon>
        <taxon>Tracheophyta</taxon>
        <taxon>Spermatophyta</taxon>
        <taxon>Magnoliopsida</taxon>
        <taxon>eudicotyledons</taxon>
        <taxon>Gunneridae</taxon>
        <taxon>Pentapetalae</taxon>
        <taxon>rosids</taxon>
        <taxon>malvids</taxon>
        <taxon>Myrtales</taxon>
        <taxon>Lythraceae</taxon>
        <taxon>Trapa</taxon>
    </lineage>
</organism>
<dbReference type="EMBL" id="JAXIOK010000008">
    <property type="protein sequence ID" value="KAK4763574.1"/>
    <property type="molecule type" value="Genomic_DNA"/>
</dbReference>
<dbReference type="AlphaFoldDB" id="A0AAN7KEG3"/>
<evidence type="ECO:0000313" key="1">
    <source>
        <dbReference type="EMBL" id="KAK4763574.1"/>
    </source>
</evidence>
<protein>
    <submittedName>
        <fullName evidence="1">Uncharacterized protein</fullName>
    </submittedName>
</protein>
<dbReference type="Proteomes" id="UP001345219">
    <property type="component" value="Chromosome 11"/>
</dbReference>
<gene>
    <name evidence="1" type="ORF">SAY87_013012</name>
</gene>
<sequence>MKLIVCLPCSVMLINLEERRFVVTEVLGDWQFGSTTSKETFAQSSQLTVILGPTIWQYWTYTMPFSRGFVLPNLLVIYNMTVSVYFGRFIQKEVGYALVYQLKQISEWPYLAKISYSKAHTASHARLELHLLLLLLLSVVELNGTFDVSRDEPATFCRSTREQMANPCESPSIHLPGSFTSPLRLQMSKFLISVIKALCSFCASQFSERLISE</sequence>
<reference evidence="1 2" key="1">
    <citation type="journal article" date="2023" name="Hortic Res">
        <title>Pangenome of water caltrop reveals structural variations and asymmetric subgenome divergence after allopolyploidization.</title>
        <authorList>
            <person name="Zhang X."/>
            <person name="Chen Y."/>
            <person name="Wang L."/>
            <person name="Yuan Y."/>
            <person name="Fang M."/>
            <person name="Shi L."/>
            <person name="Lu R."/>
            <person name="Comes H.P."/>
            <person name="Ma Y."/>
            <person name="Chen Y."/>
            <person name="Huang G."/>
            <person name="Zhou Y."/>
            <person name="Zheng Z."/>
            <person name="Qiu Y."/>
        </authorList>
    </citation>
    <scope>NUCLEOTIDE SEQUENCE [LARGE SCALE GENOMIC DNA]</scope>
    <source>
        <tissue evidence="1">Roots</tissue>
    </source>
</reference>
<accession>A0AAN7KEG3</accession>
<comment type="caution">
    <text evidence="1">The sequence shown here is derived from an EMBL/GenBank/DDBJ whole genome shotgun (WGS) entry which is preliminary data.</text>
</comment>